<keyword evidence="7" id="KW-1185">Reference proteome</keyword>
<keyword evidence="2" id="KW-0328">Glycosyltransferase</keyword>
<evidence type="ECO:0000256" key="2">
    <source>
        <dbReference type="ARBA" id="ARBA00022676"/>
    </source>
</evidence>
<proteinExistence type="predicted"/>
<dbReference type="InterPro" id="IPR003406">
    <property type="entry name" value="Glyco_trans_14"/>
</dbReference>
<dbReference type="PANTHER" id="PTHR45719:SF11">
    <property type="entry name" value="OS01G0121800 PROTEIN"/>
    <property type="match status" value="1"/>
</dbReference>
<dbReference type="InterPro" id="IPR044610">
    <property type="entry name" value="GLCAT14A/B/C"/>
</dbReference>
<reference evidence="6 7" key="1">
    <citation type="journal article" date="2019" name="Genome Biol. Evol.">
        <title>The Rhododendron genome and chromosomal organization provide insight into shared whole-genome duplications across the heath family (Ericaceae).</title>
        <authorList>
            <person name="Soza V.L."/>
            <person name="Lindsley D."/>
            <person name="Waalkes A."/>
            <person name="Ramage E."/>
            <person name="Patwardhan R.P."/>
            <person name="Burton J.N."/>
            <person name="Adey A."/>
            <person name="Kumar A."/>
            <person name="Qiu R."/>
            <person name="Shendure J."/>
            <person name="Hall B."/>
        </authorList>
    </citation>
    <scope>NUCLEOTIDE SEQUENCE [LARGE SCALE GENOMIC DNA]</scope>
    <source>
        <strain evidence="6">RSF 1966-606</strain>
    </source>
</reference>
<evidence type="ECO:0000313" key="6">
    <source>
        <dbReference type="EMBL" id="KAE9468049.1"/>
    </source>
</evidence>
<comment type="caution">
    <text evidence="6">The sequence shown here is derived from an EMBL/GenBank/DDBJ whole genome shotgun (WGS) entry which is preliminary data.</text>
</comment>
<evidence type="ECO:0000256" key="3">
    <source>
        <dbReference type="ARBA" id="ARBA00022679"/>
    </source>
</evidence>
<dbReference type="EMBL" id="QEFC01000001">
    <property type="protein sequence ID" value="KAE9468049.1"/>
    <property type="molecule type" value="Genomic_DNA"/>
</dbReference>
<keyword evidence="3" id="KW-0808">Transferase</keyword>
<dbReference type="AlphaFoldDB" id="A0A6A4MQ57"/>
<feature type="non-terminal residue" evidence="6">
    <location>
        <position position="1"/>
    </location>
</feature>
<protein>
    <submittedName>
        <fullName evidence="6">Uncharacterized protein</fullName>
    </submittedName>
</protein>
<keyword evidence="5" id="KW-0325">Glycoprotein</keyword>
<keyword evidence="4" id="KW-0472">Membrane</keyword>
<evidence type="ECO:0000256" key="5">
    <source>
        <dbReference type="ARBA" id="ARBA00023180"/>
    </source>
</evidence>
<dbReference type="GO" id="GO:0016020">
    <property type="term" value="C:membrane"/>
    <property type="evidence" value="ECO:0007669"/>
    <property type="project" value="UniProtKB-SubCell"/>
</dbReference>
<dbReference type="PANTHER" id="PTHR45719">
    <property type="entry name" value="GLYCOSYLTRANSFERASE"/>
    <property type="match status" value="1"/>
</dbReference>
<evidence type="ECO:0000313" key="7">
    <source>
        <dbReference type="Proteomes" id="UP000428333"/>
    </source>
</evidence>
<dbReference type="Pfam" id="PF02485">
    <property type="entry name" value="Branch"/>
    <property type="match status" value="1"/>
</dbReference>
<evidence type="ECO:0000256" key="4">
    <source>
        <dbReference type="ARBA" id="ARBA00023136"/>
    </source>
</evidence>
<comment type="subcellular location">
    <subcellularLocation>
        <location evidence="1">Membrane</location>
        <topology evidence="1">Single-pass type II membrane protein</topology>
    </subcellularLocation>
</comment>
<dbReference type="OrthoDB" id="2019572at2759"/>
<dbReference type="Proteomes" id="UP000428333">
    <property type="component" value="Linkage Group LG01"/>
</dbReference>
<gene>
    <name evidence="6" type="ORF">C3L33_00036</name>
</gene>
<evidence type="ECO:0000256" key="1">
    <source>
        <dbReference type="ARBA" id="ARBA00004606"/>
    </source>
</evidence>
<dbReference type="GO" id="GO:0015020">
    <property type="term" value="F:glucuronosyltransferase activity"/>
    <property type="evidence" value="ECO:0007669"/>
    <property type="project" value="InterPro"/>
</dbReference>
<accession>A0A6A4MQ57</accession>
<sequence>MSRLYALLSGYCLWILGFSTSLAVLVAFSRPYFADKFSDAATTFEELPIPVRFPSKGPNDPPVLAYSISGTHGDSRKMLRLAKAIYHPRNQYLLQLDAGSSDYERRELALSVQSERVFKAFGNVNVVGRGSALSPMGPSAVASTLRAAALLLKISADWDWFVTLSASDYPLMPQDDLLHAFSFLPRDLNFIDYTNKTGWKERQNIDEIIVDPNLYYKKNSPILYASETRAKRPDAFEIFGGSPWVILSRAFVEHCVQGWDNFPRKLLMYLTNVLFPLELYFQTVLCNSPEFQNTTVDNNLRYTIWDQKTVGKALELKMSNYDEMVSSEAVFARPFREGDPVLSEIDKNVLNRPPDGVVPGEWCLDQGMNASVQDRSVIDHQNYSNCSSLGDINSVKPRSFGVKLGNFFSKLLVERKLRPNQCHNSV</sequence>
<organism evidence="6 7">
    <name type="scientific">Rhododendron williamsianum</name>
    <dbReference type="NCBI Taxonomy" id="262921"/>
    <lineage>
        <taxon>Eukaryota</taxon>
        <taxon>Viridiplantae</taxon>
        <taxon>Streptophyta</taxon>
        <taxon>Embryophyta</taxon>
        <taxon>Tracheophyta</taxon>
        <taxon>Spermatophyta</taxon>
        <taxon>Magnoliopsida</taxon>
        <taxon>eudicotyledons</taxon>
        <taxon>Gunneridae</taxon>
        <taxon>Pentapetalae</taxon>
        <taxon>asterids</taxon>
        <taxon>Ericales</taxon>
        <taxon>Ericaceae</taxon>
        <taxon>Ericoideae</taxon>
        <taxon>Rhodoreae</taxon>
        <taxon>Rhododendron</taxon>
    </lineage>
</organism>
<name>A0A6A4MQ57_9ERIC</name>